<evidence type="ECO:0000259" key="7">
    <source>
        <dbReference type="Pfam" id="PF02687"/>
    </source>
</evidence>
<comment type="caution">
    <text evidence="8">The sequence shown here is derived from an EMBL/GenBank/DDBJ whole genome shotgun (WGS) entry which is preliminary data.</text>
</comment>
<keyword evidence="4 6" id="KW-1133">Transmembrane helix</keyword>
<evidence type="ECO:0000256" key="6">
    <source>
        <dbReference type="PIRNR" id="PIRNR018968"/>
    </source>
</evidence>
<feature type="transmembrane region" description="Helical" evidence="6">
    <location>
        <begin position="21"/>
        <end position="40"/>
    </location>
</feature>
<feature type="transmembrane region" description="Helical" evidence="6">
    <location>
        <begin position="225"/>
        <end position="255"/>
    </location>
</feature>
<dbReference type="RefSeq" id="WP_186860859.1">
    <property type="nucleotide sequence ID" value="NZ_JACOOO010000041.1"/>
</dbReference>
<feature type="transmembrane region" description="Helical" evidence="6">
    <location>
        <begin position="60"/>
        <end position="80"/>
    </location>
</feature>
<feature type="transmembrane region" description="Helical" evidence="6">
    <location>
        <begin position="151"/>
        <end position="173"/>
    </location>
</feature>
<keyword evidence="6" id="KW-0813">Transport</keyword>
<feature type="transmembrane region" description="Helical" evidence="6">
    <location>
        <begin position="664"/>
        <end position="682"/>
    </location>
</feature>
<feature type="domain" description="ABC3 transporter permease C-terminal" evidence="7">
    <location>
        <begin position="62"/>
        <end position="178"/>
    </location>
</feature>
<evidence type="ECO:0000256" key="2">
    <source>
        <dbReference type="ARBA" id="ARBA00022475"/>
    </source>
</evidence>
<dbReference type="PANTHER" id="PTHR46795">
    <property type="entry name" value="ABC TRANSPORTER PERMEASE-RELATED-RELATED"/>
    <property type="match status" value="1"/>
</dbReference>
<reference evidence="8 9" key="1">
    <citation type="submission" date="2020-08" db="EMBL/GenBank/DDBJ databases">
        <title>Genome public.</title>
        <authorList>
            <person name="Liu C."/>
            <person name="Sun Q."/>
        </authorList>
    </citation>
    <scope>NUCLEOTIDE SEQUENCE [LARGE SCALE GENOMIC DNA]</scope>
    <source>
        <strain evidence="8 9">NSJ-6</strain>
    </source>
</reference>
<comment type="similarity">
    <text evidence="6">Belongs to the ABC-4 integral membrane protein family.</text>
</comment>
<protein>
    <submittedName>
        <fullName evidence="8">ABC transporter permease</fullName>
    </submittedName>
</protein>
<dbReference type="Proteomes" id="UP000596929">
    <property type="component" value="Unassembled WGS sequence"/>
</dbReference>
<dbReference type="Pfam" id="PF02687">
    <property type="entry name" value="FtsX"/>
    <property type="match status" value="1"/>
</dbReference>
<evidence type="ECO:0000256" key="1">
    <source>
        <dbReference type="ARBA" id="ARBA00004651"/>
    </source>
</evidence>
<dbReference type="InterPro" id="IPR003838">
    <property type="entry name" value="ABC3_permease_C"/>
</dbReference>
<evidence type="ECO:0000256" key="3">
    <source>
        <dbReference type="ARBA" id="ARBA00022692"/>
    </source>
</evidence>
<feature type="transmembrane region" description="Helical" evidence="6">
    <location>
        <begin position="276"/>
        <end position="299"/>
    </location>
</feature>
<feature type="transmembrane region" description="Helical" evidence="6">
    <location>
        <begin position="573"/>
        <end position="595"/>
    </location>
</feature>
<keyword evidence="9" id="KW-1185">Reference proteome</keyword>
<evidence type="ECO:0000313" key="8">
    <source>
        <dbReference type="EMBL" id="MBC5630569.1"/>
    </source>
</evidence>
<dbReference type="PIRSF" id="PIRSF018968">
    <property type="entry name" value="ABC_permease_BceB"/>
    <property type="match status" value="1"/>
</dbReference>
<keyword evidence="2 6" id="KW-1003">Cell membrane</keyword>
<dbReference type="InterPro" id="IPR052536">
    <property type="entry name" value="ABC-4_Integral_Memb_Prot"/>
</dbReference>
<organism evidence="8 9">
    <name type="scientific">Clostridium hominis</name>
    <dbReference type="NCBI Taxonomy" id="2763036"/>
    <lineage>
        <taxon>Bacteria</taxon>
        <taxon>Bacillati</taxon>
        <taxon>Bacillota</taxon>
        <taxon>Clostridia</taxon>
        <taxon>Eubacteriales</taxon>
        <taxon>Clostridiaceae</taxon>
        <taxon>Clostridium</taxon>
    </lineage>
</organism>
<accession>A0ABR7DGN1</accession>
<feature type="transmembrane region" description="Helical" evidence="6">
    <location>
        <begin position="194"/>
        <end position="213"/>
    </location>
</feature>
<evidence type="ECO:0000313" key="9">
    <source>
        <dbReference type="Proteomes" id="UP000596929"/>
    </source>
</evidence>
<dbReference type="PANTHER" id="PTHR46795:SF1">
    <property type="entry name" value="ABC TRANSPORTER PERMEASE PROTEIN"/>
    <property type="match status" value="1"/>
</dbReference>
<keyword evidence="5 6" id="KW-0472">Membrane</keyword>
<comment type="subcellular location">
    <subcellularLocation>
        <location evidence="1 6">Cell membrane</location>
        <topology evidence="1 6">Multi-pass membrane protein</topology>
    </subcellularLocation>
</comment>
<sequence length="694" mass="79257">MKFSSIIRKNFTHNFNKYISFYFVNSLIIAMLFMYGSLMFNKSILDTIGETAFYETINISLMGLIVFSIVFITYTNISFLKNRGKEFGMYLTLGMTTKDLSKLIVVENLGVMIASLATGVMTGALLGRLFYMGLNKVLKFTNITYEINFKSFLLSTGIFILIFLCNVIFNIIYIKRVSIIDAIKSDKKKEVGKANVVLGIIALILFVVAMYCLPKTMFKEIFDGSTFVIALCVATIILSPYIIISSGIAVFKFIIAKFPRLYNKNILVVSNLSHRFLAYKNILYILSILLAGSMFYVGYSYSIYTASRESIELNNPYDIMFIETDEFNKVEEGKIEEVIKNNGGKLEAYNVLEYIEIVVFKDEGDRLTFWTDSKSIISESNYNKHMGINIDVKPNCAIDITVTNETLEYDNPNLILTSLTEKQYEAIQEISAENNYQLPKEDFNKIMGNSNLIEINKENIKEEKDVPFINYRYTLAGSTGNAIVLDDSDYNVVKSMINENKSKKAHLINLDNGDKAFCGLIDYLREKNSLDNSYWNNGNLWGISGYDERAKIEDFRPIYVEELVRLKIEDSGIIFFTMIFIGILFMIANGVVLYYKVLSDIDSEKERIISLNRIGITTKEIEKIINKELSITFFVPLLFGGGIGMYLLYIMVSNSGMTELLMKKSLLIFIDGFIIQSIFYLVSRRKYTKEMLAK</sequence>
<dbReference type="InterPro" id="IPR027022">
    <property type="entry name" value="ABC_permease_BceB-typ"/>
</dbReference>
<gene>
    <name evidence="8" type="ORF">H8S20_17060</name>
</gene>
<dbReference type="EMBL" id="JACOOO010000041">
    <property type="protein sequence ID" value="MBC5630569.1"/>
    <property type="molecule type" value="Genomic_DNA"/>
</dbReference>
<evidence type="ECO:0000256" key="4">
    <source>
        <dbReference type="ARBA" id="ARBA00022989"/>
    </source>
</evidence>
<keyword evidence="3 6" id="KW-0812">Transmembrane</keyword>
<feature type="transmembrane region" description="Helical" evidence="6">
    <location>
        <begin position="109"/>
        <end position="131"/>
    </location>
</feature>
<proteinExistence type="inferred from homology"/>
<feature type="transmembrane region" description="Helical" evidence="6">
    <location>
        <begin position="629"/>
        <end position="652"/>
    </location>
</feature>
<evidence type="ECO:0000256" key="5">
    <source>
        <dbReference type="ARBA" id="ARBA00023136"/>
    </source>
</evidence>
<name>A0ABR7DGN1_9CLOT</name>